<dbReference type="Proteomes" id="UP000237105">
    <property type="component" value="Unassembled WGS sequence"/>
</dbReference>
<sequence length="160" mass="17363">MAAEQVQKTAPLTPIFAATFMAHPILTSETTQVILSFVPSKALRLIVSTRSSSFAGIDSKTALQNWSKSVLSSSGPNPSGIETKPISEPEPEPEPGSRNLIIMSLISTGDDKDTHSELQDTRRQLDELRALVLRTVPATQPSSSSNQPDLDNEDEYLDND</sequence>
<feature type="compositionally biased region" description="Acidic residues" evidence="1">
    <location>
        <begin position="150"/>
        <end position="160"/>
    </location>
</feature>
<evidence type="ECO:0000313" key="2">
    <source>
        <dbReference type="EMBL" id="PON74998.1"/>
    </source>
</evidence>
<proteinExistence type="predicted"/>
<gene>
    <name evidence="2" type="ORF">PanWU01x14_047150</name>
</gene>
<feature type="compositionally biased region" description="Polar residues" evidence="1">
    <location>
        <begin position="137"/>
        <end position="148"/>
    </location>
</feature>
<accession>A0A2P5DNY6</accession>
<evidence type="ECO:0000313" key="3">
    <source>
        <dbReference type="Proteomes" id="UP000237105"/>
    </source>
</evidence>
<reference evidence="3" key="1">
    <citation type="submission" date="2016-06" db="EMBL/GenBank/DDBJ databases">
        <title>Parallel loss of symbiosis genes in relatives of nitrogen-fixing non-legume Parasponia.</title>
        <authorList>
            <person name="Van Velzen R."/>
            <person name="Holmer R."/>
            <person name="Bu F."/>
            <person name="Rutten L."/>
            <person name="Van Zeijl A."/>
            <person name="Liu W."/>
            <person name="Santuari L."/>
            <person name="Cao Q."/>
            <person name="Sharma T."/>
            <person name="Shen D."/>
            <person name="Roswanjaya Y."/>
            <person name="Wardhani T."/>
            <person name="Kalhor M.S."/>
            <person name="Jansen J."/>
            <person name="Van den Hoogen J."/>
            <person name="Gungor B."/>
            <person name="Hartog M."/>
            <person name="Hontelez J."/>
            <person name="Verver J."/>
            <person name="Yang W.-C."/>
            <person name="Schijlen E."/>
            <person name="Repin R."/>
            <person name="Schilthuizen M."/>
            <person name="Schranz E."/>
            <person name="Heidstra R."/>
            <person name="Miyata K."/>
            <person name="Fedorova E."/>
            <person name="Kohlen W."/>
            <person name="Bisseling T."/>
            <person name="Smit S."/>
            <person name="Geurts R."/>
        </authorList>
    </citation>
    <scope>NUCLEOTIDE SEQUENCE [LARGE SCALE GENOMIC DNA]</scope>
    <source>
        <strain evidence="3">cv. WU1-14</strain>
    </source>
</reference>
<dbReference type="OrthoDB" id="10361077at2759"/>
<feature type="region of interest" description="Disordered" evidence="1">
    <location>
        <begin position="67"/>
        <end position="98"/>
    </location>
</feature>
<dbReference type="EMBL" id="JXTB01000026">
    <property type="protein sequence ID" value="PON74998.1"/>
    <property type="molecule type" value="Genomic_DNA"/>
</dbReference>
<keyword evidence="3" id="KW-1185">Reference proteome</keyword>
<organism evidence="2 3">
    <name type="scientific">Parasponia andersonii</name>
    <name type="common">Sponia andersonii</name>
    <dbReference type="NCBI Taxonomy" id="3476"/>
    <lineage>
        <taxon>Eukaryota</taxon>
        <taxon>Viridiplantae</taxon>
        <taxon>Streptophyta</taxon>
        <taxon>Embryophyta</taxon>
        <taxon>Tracheophyta</taxon>
        <taxon>Spermatophyta</taxon>
        <taxon>Magnoliopsida</taxon>
        <taxon>eudicotyledons</taxon>
        <taxon>Gunneridae</taxon>
        <taxon>Pentapetalae</taxon>
        <taxon>rosids</taxon>
        <taxon>fabids</taxon>
        <taxon>Rosales</taxon>
        <taxon>Cannabaceae</taxon>
        <taxon>Parasponia</taxon>
    </lineage>
</organism>
<comment type="caution">
    <text evidence="2">The sequence shown here is derived from an EMBL/GenBank/DDBJ whole genome shotgun (WGS) entry which is preliminary data.</text>
</comment>
<evidence type="ECO:0000256" key="1">
    <source>
        <dbReference type="SAM" id="MobiDB-lite"/>
    </source>
</evidence>
<name>A0A2P5DNY6_PARAD</name>
<protein>
    <submittedName>
        <fullName evidence="2">Uncharacterized protein</fullName>
    </submittedName>
</protein>
<feature type="compositionally biased region" description="Polar residues" evidence="1">
    <location>
        <begin position="67"/>
        <end position="77"/>
    </location>
</feature>
<feature type="region of interest" description="Disordered" evidence="1">
    <location>
        <begin position="135"/>
        <end position="160"/>
    </location>
</feature>
<dbReference type="AlphaFoldDB" id="A0A2P5DNY6"/>